<name>A0A4R8MFF0_9BACT</name>
<dbReference type="SUPFAM" id="SSF46689">
    <property type="entry name" value="Homeodomain-like"/>
    <property type="match status" value="1"/>
</dbReference>
<dbReference type="AlphaFoldDB" id="A0A4R8MFF0"/>
<organism evidence="6 7">
    <name type="scientific">Aminivibrio pyruvatiphilus</name>
    <dbReference type="NCBI Taxonomy" id="1005740"/>
    <lineage>
        <taxon>Bacteria</taxon>
        <taxon>Thermotogati</taxon>
        <taxon>Synergistota</taxon>
        <taxon>Synergistia</taxon>
        <taxon>Synergistales</taxon>
        <taxon>Aminobacteriaceae</taxon>
        <taxon>Aminivibrio</taxon>
    </lineage>
</organism>
<dbReference type="OrthoDB" id="2930at2"/>
<sequence length="293" mass="32648">MHDFREKIRAYFRRNAISKAKRTVASFFACSPEEAAFLNLGELAERIGVSPATISRTSVEMGFSGYPDLQEQIRSQLKIGITPVERLKETPADESTPIWTSSILRDQESLNTLLSLNSGEKFQKAVELFASAPNVYSLALRSSYPLTFFFNLLLFQIRPNVHHISIDDGQLTESVFDIGQDDVVFVVSLPRYTKFVLEVTEKIRRTGCRVVSITDSELSPLAIASDIAFFCRYESASFFNSNIAAQAIINALLSGVLQHLGQGGVQRLEKHSNAMKDWSSKLSLGVQGYLPEP</sequence>
<evidence type="ECO:0000313" key="6">
    <source>
        <dbReference type="EMBL" id="TDY63092.1"/>
    </source>
</evidence>
<evidence type="ECO:0000259" key="5">
    <source>
        <dbReference type="PROSITE" id="PS51464"/>
    </source>
</evidence>
<dbReference type="Gene3D" id="3.40.50.10490">
    <property type="entry name" value="Glucose-6-phosphate isomerase like protein, domain 1"/>
    <property type="match status" value="1"/>
</dbReference>
<dbReference type="CDD" id="cd05013">
    <property type="entry name" value="SIS_RpiR"/>
    <property type="match status" value="1"/>
</dbReference>
<dbReference type="RefSeq" id="WP_133955927.1">
    <property type="nucleotide sequence ID" value="NZ_SORI01000002.1"/>
</dbReference>
<dbReference type="Pfam" id="PF01380">
    <property type="entry name" value="SIS"/>
    <property type="match status" value="1"/>
</dbReference>
<dbReference type="InterPro" id="IPR035472">
    <property type="entry name" value="RpiR-like_SIS"/>
</dbReference>
<dbReference type="InterPro" id="IPR046348">
    <property type="entry name" value="SIS_dom_sf"/>
</dbReference>
<accession>A0A4R8MFF0</accession>
<dbReference type="GO" id="GO:0003700">
    <property type="term" value="F:DNA-binding transcription factor activity"/>
    <property type="evidence" value="ECO:0007669"/>
    <property type="project" value="InterPro"/>
</dbReference>
<evidence type="ECO:0000256" key="1">
    <source>
        <dbReference type="ARBA" id="ARBA00023015"/>
    </source>
</evidence>
<dbReference type="InterPro" id="IPR009057">
    <property type="entry name" value="Homeodomain-like_sf"/>
</dbReference>
<dbReference type="GO" id="GO:0003677">
    <property type="term" value="F:DNA binding"/>
    <property type="evidence" value="ECO:0007669"/>
    <property type="project" value="UniProtKB-KW"/>
</dbReference>
<keyword evidence="3" id="KW-0804">Transcription</keyword>
<evidence type="ECO:0000256" key="2">
    <source>
        <dbReference type="ARBA" id="ARBA00023125"/>
    </source>
</evidence>
<dbReference type="PROSITE" id="PS51071">
    <property type="entry name" value="HTH_RPIR"/>
    <property type="match status" value="1"/>
</dbReference>
<dbReference type="EMBL" id="SORI01000002">
    <property type="protein sequence ID" value="TDY63092.1"/>
    <property type="molecule type" value="Genomic_DNA"/>
</dbReference>
<evidence type="ECO:0000313" key="7">
    <source>
        <dbReference type="Proteomes" id="UP000295066"/>
    </source>
</evidence>
<dbReference type="InterPro" id="IPR000281">
    <property type="entry name" value="HTH_RpiR"/>
</dbReference>
<dbReference type="PROSITE" id="PS51464">
    <property type="entry name" value="SIS"/>
    <property type="match status" value="1"/>
</dbReference>
<dbReference type="SUPFAM" id="SSF53697">
    <property type="entry name" value="SIS domain"/>
    <property type="match status" value="1"/>
</dbReference>
<dbReference type="Proteomes" id="UP000295066">
    <property type="component" value="Unassembled WGS sequence"/>
</dbReference>
<keyword evidence="7" id="KW-1185">Reference proteome</keyword>
<reference evidence="6 7" key="1">
    <citation type="submission" date="2019-03" db="EMBL/GenBank/DDBJ databases">
        <title>Genomic Encyclopedia of Type Strains, Phase IV (KMG-IV): sequencing the most valuable type-strain genomes for metagenomic binning, comparative biology and taxonomic classification.</title>
        <authorList>
            <person name="Goeker M."/>
        </authorList>
    </citation>
    <scope>NUCLEOTIDE SEQUENCE [LARGE SCALE GENOMIC DNA]</scope>
    <source>
        <strain evidence="6 7">DSM 25964</strain>
    </source>
</reference>
<dbReference type="PANTHER" id="PTHR30514:SF18">
    <property type="entry name" value="RPIR-FAMILY TRANSCRIPTIONAL REGULATOR"/>
    <property type="match status" value="1"/>
</dbReference>
<feature type="domain" description="HTH rpiR-type" evidence="4">
    <location>
        <begin position="4"/>
        <end position="80"/>
    </location>
</feature>
<dbReference type="InterPro" id="IPR001347">
    <property type="entry name" value="SIS_dom"/>
</dbReference>
<keyword evidence="1" id="KW-0805">Transcription regulation</keyword>
<gene>
    <name evidence="6" type="ORF">C8D99_10273</name>
</gene>
<dbReference type="Pfam" id="PF01418">
    <property type="entry name" value="HTH_6"/>
    <property type="match status" value="1"/>
</dbReference>
<keyword evidence="2" id="KW-0238">DNA-binding</keyword>
<dbReference type="Gene3D" id="1.10.10.10">
    <property type="entry name" value="Winged helix-like DNA-binding domain superfamily/Winged helix DNA-binding domain"/>
    <property type="match status" value="1"/>
</dbReference>
<evidence type="ECO:0000256" key="3">
    <source>
        <dbReference type="ARBA" id="ARBA00023163"/>
    </source>
</evidence>
<dbReference type="GO" id="GO:1901135">
    <property type="term" value="P:carbohydrate derivative metabolic process"/>
    <property type="evidence" value="ECO:0007669"/>
    <property type="project" value="InterPro"/>
</dbReference>
<dbReference type="InterPro" id="IPR047640">
    <property type="entry name" value="RpiR-like"/>
</dbReference>
<proteinExistence type="predicted"/>
<feature type="domain" description="SIS" evidence="5">
    <location>
        <begin position="125"/>
        <end position="262"/>
    </location>
</feature>
<dbReference type="GO" id="GO:0097367">
    <property type="term" value="F:carbohydrate derivative binding"/>
    <property type="evidence" value="ECO:0007669"/>
    <property type="project" value="InterPro"/>
</dbReference>
<dbReference type="InterPro" id="IPR036388">
    <property type="entry name" value="WH-like_DNA-bd_sf"/>
</dbReference>
<protein>
    <submittedName>
        <fullName evidence="6">RpiR family transcriptional regulator</fullName>
    </submittedName>
</protein>
<evidence type="ECO:0000259" key="4">
    <source>
        <dbReference type="PROSITE" id="PS51071"/>
    </source>
</evidence>
<dbReference type="PANTHER" id="PTHR30514">
    <property type="entry name" value="GLUCOKINASE"/>
    <property type="match status" value="1"/>
</dbReference>
<comment type="caution">
    <text evidence="6">The sequence shown here is derived from an EMBL/GenBank/DDBJ whole genome shotgun (WGS) entry which is preliminary data.</text>
</comment>